<sequence length="55" mass="6003">MKISIIGNTANAMILFRLDLIKTLTKKGISVYAFATDYNDSSKEIIKKAGAIPVD</sequence>
<name>A0AA44A4N4_ECOLX</name>
<comment type="caution">
    <text evidence="1">The sequence shown here is derived from an EMBL/GenBank/DDBJ whole genome shotgun (WGS) entry which is preliminary data.</text>
</comment>
<evidence type="ECO:0000313" key="2">
    <source>
        <dbReference type="Proteomes" id="UP000460351"/>
    </source>
</evidence>
<proteinExistence type="predicted"/>
<organism evidence="1 2">
    <name type="scientific">Escherichia coli</name>
    <dbReference type="NCBI Taxonomy" id="562"/>
    <lineage>
        <taxon>Bacteria</taxon>
        <taxon>Pseudomonadati</taxon>
        <taxon>Pseudomonadota</taxon>
        <taxon>Gammaproteobacteria</taxon>
        <taxon>Enterobacterales</taxon>
        <taxon>Enterobacteriaceae</taxon>
        <taxon>Escherichia</taxon>
    </lineage>
</organism>
<dbReference type="Proteomes" id="UP000460351">
    <property type="component" value="Unassembled WGS sequence"/>
</dbReference>
<protein>
    <submittedName>
        <fullName evidence="1">Glycosyltransferase family 1 protein</fullName>
    </submittedName>
</protein>
<gene>
    <name evidence="1" type="ORF">E4K51_27000</name>
</gene>
<feature type="non-terminal residue" evidence="1">
    <location>
        <position position="55"/>
    </location>
</feature>
<accession>A0AA44A4N4</accession>
<reference evidence="1 2" key="1">
    <citation type="journal article" date="2019" name="Microorganisms">
        <title>Characteristics of Carbapenem-Resistant and Colistin-Resistant Escherichia coli Co-Producing NDM-1 and MCR-1 from Pig Farms in China.</title>
        <authorList>
            <person name="Peng Z."/>
            <person name="Li X."/>
            <person name="Hu Z."/>
            <person name="Li Z."/>
            <person name="Lv Y."/>
            <person name="Lei M."/>
            <person name="Wu B."/>
            <person name="Chen H."/>
            <person name="Wang X."/>
        </authorList>
    </citation>
    <scope>NUCLEOTIDE SEQUENCE [LARGE SCALE GENOMIC DNA]</scope>
    <source>
        <strain evidence="1 2">RXD010</strain>
    </source>
</reference>
<dbReference type="EMBL" id="SQQU01000148">
    <property type="protein sequence ID" value="MQS33652.1"/>
    <property type="molecule type" value="Genomic_DNA"/>
</dbReference>
<evidence type="ECO:0000313" key="1">
    <source>
        <dbReference type="EMBL" id="MQS33652.1"/>
    </source>
</evidence>
<dbReference type="AlphaFoldDB" id="A0AA44A4N4"/>